<dbReference type="PANTHER" id="PTHR42860:SF3">
    <property type="entry name" value="FE_B12 PERIPLASMIC-BINDING DOMAIN-CONTAINING PROTEIN"/>
    <property type="match status" value="1"/>
</dbReference>
<dbReference type="AlphaFoldDB" id="R7QNQ3"/>
<protein>
    <recommendedName>
        <fullName evidence="3">Fe/B12 periplasmic-binding domain-containing protein</fullName>
    </recommendedName>
</protein>
<dbReference type="Gramene" id="CDF39106">
    <property type="protein sequence ID" value="CDF39106"/>
    <property type="gene ID" value="CHC_T00000108001"/>
</dbReference>
<dbReference type="OMA" id="CERIVHE"/>
<dbReference type="OrthoDB" id="5724at2759"/>
<keyword evidence="2" id="KW-1185">Reference proteome</keyword>
<proteinExistence type="predicted"/>
<accession>R7QNQ3</accession>
<gene>
    <name evidence="1" type="ORF">CHC_T00000108001</name>
</gene>
<dbReference type="InterPro" id="IPR051030">
    <property type="entry name" value="Vitamin_B12-ABC_binding"/>
</dbReference>
<dbReference type="EMBL" id="HG002000">
    <property type="protein sequence ID" value="CDF39106.1"/>
    <property type="molecule type" value="Genomic_DNA"/>
</dbReference>
<dbReference type="Gene3D" id="3.40.50.1980">
    <property type="entry name" value="Nitrogenase molybdenum iron protein domain"/>
    <property type="match status" value="1"/>
</dbReference>
<sequence length="346" mass="37692">MSRLATAPRPAAPPISAPADCRIASLLPGLTDVVHDLRLSPHLSATSHECTTLHNPPSVTSPKLPVSSSLPSHEIAAGWRAVQYTHPLFSASPSLDALLAHRVCSFYVTDIPRLAAANPTVLLTHLAKPRHFEEPDEHVLRRLLQARIPTLEKVVSVDVRTLEDVFRLHRTLAREIGREEAAVEPVAEARGRLESIRAFVKAESQRRGLGRPKTAIVQWADPLFLAGDWVPGIAALAGAGGDGFTNEGGPSVPISVKDLRGADVLLFAVCAVRLPECERIVHEFMRENRAALRGWEGRVVVTDATTLFSRPSLSAVVQSAEVVAEVILKEGSYGHKGRLWREWEAE</sequence>
<reference evidence="2" key="1">
    <citation type="journal article" date="2013" name="Proc. Natl. Acad. Sci. U.S.A.">
        <title>Genome structure and metabolic features in the red seaweed Chondrus crispus shed light on evolution of the Archaeplastida.</title>
        <authorList>
            <person name="Collen J."/>
            <person name="Porcel B."/>
            <person name="Carre W."/>
            <person name="Ball S.G."/>
            <person name="Chaparro C."/>
            <person name="Tonon T."/>
            <person name="Barbeyron T."/>
            <person name="Michel G."/>
            <person name="Noel B."/>
            <person name="Valentin K."/>
            <person name="Elias M."/>
            <person name="Artiguenave F."/>
            <person name="Arun A."/>
            <person name="Aury J.M."/>
            <person name="Barbosa-Neto J.F."/>
            <person name="Bothwell J.H."/>
            <person name="Bouget F.Y."/>
            <person name="Brillet L."/>
            <person name="Cabello-Hurtado F."/>
            <person name="Capella-Gutierrez S."/>
            <person name="Charrier B."/>
            <person name="Cladiere L."/>
            <person name="Cock J.M."/>
            <person name="Coelho S.M."/>
            <person name="Colleoni C."/>
            <person name="Czjzek M."/>
            <person name="Da Silva C."/>
            <person name="Delage L."/>
            <person name="Denoeud F."/>
            <person name="Deschamps P."/>
            <person name="Dittami S.M."/>
            <person name="Gabaldon T."/>
            <person name="Gachon C.M."/>
            <person name="Groisillier A."/>
            <person name="Herve C."/>
            <person name="Jabbari K."/>
            <person name="Katinka M."/>
            <person name="Kloareg B."/>
            <person name="Kowalczyk N."/>
            <person name="Labadie K."/>
            <person name="Leblanc C."/>
            <person name="Lopez P.J."/>
            <person name="McLachlan D.H."/>
            <person name="Meslet-Cladiere L."/>
            <person name="Moustafa A."/>
            <person name="Nehr Z."/>
            <person name="Nyvall Collen P."/>
            <person name="Panaud O."/>
            <person name="Partensky F."/>
            <person name="Poulain J."/>
            <person name="Rensing S.A."/>
            <person name="Rousvoal S."/>
            <person name="Samson G."/>
            <person name="Symeonidi A."/>
            <person name="Weissenbach J."/>
            <person name="Zambounis A."/>
            <person name="Wincker P."/>
            <person name="Boyen C."/>
        </authorList>
    </citation>
    <scope>NUCLEOTIDE SEQUENCE [LARGE SCALE GENOMIC DNA]</scope>
    <source>
        <strain evidence="2">cv. Stackhouse</strain>
    </source>
</reference>
<evidence type="ECO:0000313" key="2">
    <source>
        <dbReference type="Proteomes" id="UP000012073"/>
    </source>
</evidence>
<dbReference type="STRING" id="2769.R7QNQ3"/>
<evidence type="ECO:0000313" key="1">
    <source>
        <dbReference type="EMBL" id="CDF39106.1"/>
    </source>
</evidence>
<dbReference type="SUPFAM" id="SSF53807">
    <property type="entry name" value="Helical backbone' metal receptor"/>
    <property type="match status" value="1"/>
</dbReference>
<evidence type="ECO:0008006" key="3">
    <source>
        <dbReference type="Google" id="ProtNLM"/>
    </source>
</evidence>
<organism evidence="1 2">
    <name type="scientific">Chondrus crispus</name>
    <name type="common">Carrageen Irish moss</name>
    <name type="synonym">Polymorpha crispa</name>
    <dbReference type="NCBI Taxonomy" id="2769"/>
    <lineage>
        <taxon>Eukaryota</taxon>
        <taxon>Rhodophyta</taxon>
        <taxon>Florideophyceae</taxon>
        <taxon>Rhodymeniophycidae</taxon>
        <taxon>Gigartinales</taxon>
        <taxon>Gigartinaceae</taxon>
        <taxon>Chondrus</taxon>
    </lineage>
</organism>
<dbReference type="GeneID" id="17326733"/>
<dbReference type="RefSeq" id="XP_005719017.1">
    <property type="nucleotide sequence ID" value="XM_005718960.1"/>
</dbReference>
<name>R7QNQ3_CHOCR</name>
<dbReference type="KEGG" id="ccp:CHC_T00000108001"/>
<dbReference type="PANTHER" id="PTHR42860">
    <property type="entry name" value="VITAMIN B12-BINDING PROTEIN"/>
    <property type="match status" value="1"/>
</dbReference>
<dbReference type="Proteomes" id="UP000012073">
    <property type="component" value="Unassembled WGS sequence"/>
</dbReference>